<evidence type="ECO:0000313" key="1">
    <source>
        <dbReference type="EMBL" id="EPA06080.1"/>
    </source>
</evidence>
<keyword evidence="2" id="KW-1185">Reference proteome</keyword>
<name>S2E4G1_9ARCH</name>
<sequence>MIQIKKLFLFLFIIGMSISLISNYAYAESEKNNVSWKLTFLADKQKCNFLEETKTKEIENIVKKYFELYKLSNNLLEMNCVSSQQYFNSINSDDTDLNIIVFDKVIGKQIMMKHGYEGFYAHYGTNRMNHHVIMVSTQPPFSSAYDNTEFSWLLSHELSHFILSYKGHNVDSIERMLHANKLQYEDCISDVTERCSQVKAIISSNVSGQKFNVMAPLKDVVNQNSMSYFSDDLYSSNVVKKVLHQITEWWINGVINDEDYLMLLQQIVDVPVNNNQVVKTTQLSISNGFSILDETKDQKKIEKTGIEPTNTKIYDILRFVPFDTYSIKLELNDSKIPSWYKTRAILWHNNHLEDRVFFDGIDAIVREGLIQKK</sequence>
<reference evidence="1 2" key="1">
    <citation type="journal article" date="2012" name="J. Bacteriol.">
        <title>Genome Sequence of "Candidatus Nitrosoarchaeum limnia" BG20, a Low-Salinity Ammonia-Oxidizing Archaeon from the San Francisco Bay Estuary.</title>
        <authorList>
            <person name="Mosier A.C."/>
            <person name="Allen E.E."/>
            <person name="Kim M."/>
            <person name="Ferriera S."/>
            <person name="Francis C.A."/>
        </authorList>
    </citation>
    <scope>NUCLEOTIDE SEQUENCE [LARGE SCALE GENOMIC DNA]</scope>
    <source>
        <strain evidence="1 2">BG20</strain>
    </source>
</reference>
<dbReference type="OrthoDB" id="4947at2157"/>
<evidence type="ECO:0000313" key="2">
    <source>
        <dbReference type="Proteomes" id="UP000014065"/>
    </source>
</evidence>
<comment type="caution">
    <text evidence="1">The sequence shown here is derived from an EMBL/GenBank/DDBJ whole genome shotgun (WGS) entry which is preliminary data.</text>
</comment>
<organism evidence="1 2">
    <name type="scientific">Candidatus Nitrosarchaeum limnium BG20</name>
    <dbReference type="NCBI Taxonomy" id="859192"/>
    <lineage>
        <taxon>Archaea</taxon>
        <taxon>Nitrososphaerota</taxon>
        <taxon>Nitrososphaeria</taxon>
        <taxon>Nitrosopumilales</taxon>
        <taxon>Nitrosopumilaceae</taxon>
        <taxon>Nitrosarchaeum</taxon>
    </lineage>
</organism>
<proteinExistence type="predicted"/>
<gene>
    <name evidence="1" type="ORF">BG20_I1982</name>
</gene>
<protein>
    <submittedName>
        <fullName evidence="1">Uncharacterized protein</fullName>
    </submittedName>
</protein>
<dbReference type="Proteomes" id="UP000014065">
    <property type="component" value="Unassembled WGS sequence"/>
</dbReference>
<dbReference type="AlphaFoldDB" id="S2E4G1"/>
<accession>S2E4G1</accession>
<dbReference type="EMBL" id="AHJG01000108">
    <property type="protein sequence ID" value="EPA06080.1"/>
    <property type="molecule type" value="Genomic_DNA"/>
</dbReference>